<proteinExistence type="predicted"/>
<gene>
    <name evidence="1" type="ORF">V1478_009487</name>
</gene>
<comment type="caution">
    <text evidence="1">The sequence shown here is derived from an EMBL/GenBank/DDBJ whole genome shotgun (WGS) entry which is preliminary data.</text>
</comment>
<dbReference type="EMBL" id="JAUDFV010000141">
    <property type="protein sequence ID" value="KAL2722624.1"/>
    <property type="molecule type" value="Genomic_DNA"/>
</dbReference>
<evidence type="ECO:0000313" key="2">
    <source>
        <dbReference type="Proteomes" id="UP001607302"/>
    </source>
</evidence>
<dbReference type="AlphaFoldDB" id="A0ABD2APS7"/>
<reference evidence="1 2" key="1">
    <citation type="journal article" date="2024" name="Ann. Entomol. Soc. Am.">
        <title>Genomic analyses of the southern and eastern yellowjacket wasps (Hymenoptera: Vespidae) reveal evolutionary signatures of social life.</title>
        <authorList>
            <person name="Catto M.A."/>
            <person name="Caine P.B."/>
            <person name="Orr S.E."/>
            <person name="Hunt B.G."/>
            <person name="Goodisman M.A.D."/>
        </authorList>
    </citation>
    <scope>NUCLEOTIDE SEQUENCE [LARGE SCALE GENOMIC DNA]</scope>
    <source>
        <strain evidence="1">233</strain>
        <tissue evidence="1">Head and thorax</tissue>
    </source>
</reference>
<protein>
    <recommendedName>
        <fullName evidence="3">Ribosomal protein L14</fullName>
    </recommendedName>
</protein>
<evidence type="ECO:0008006" key="3">
    <source>
        <dbReference type="Google" id="ProtNLM"/>
    </source>
</evidence>
<evidence type="ECO:0000313" key="1">
    <source>
        <dbReference type="EMBL" id="KAL2722624.1"/>
    </source>
</evidence>
<name>A0ABD2APS7_VESSQ</name>
<sequence>MSDTTFYLRSLFLITSMKSIPRELRCVLVGSQSKTALVILKVVKGPTLLSARASEGKIEKMSDTTFYLRSLFLITSRKRIPRELRCVLVGSQSKTALVILKVVKGPTLLSARASEGVPRNSNLK</sequence>
<dbReference type="Proteomes" id="UP001607302">
    <property type="component" value="Unassembled WGS sequence"/>
</dbReference>
<keyword evidence="2" id="KW-1185">Reference proteome</keyword>
<organism evidence="1 2">
    <name type="scientific">Vespula squamosa</name>
    <name type="common">Southern yellow jacket</name>
    <name type="synonym">Wasp</name>
    <dbReference type="NCBI Taxonomy" id="30214"/>
    <lineage>
        <taxon>Eukaryota</taxon>
        <taxon>Metazoa</taxon>
        <taxon>Ecdysozoa</taxon>
        <taxon>Arthropoda</taxon>
        <taxon>Hexapoda</taxon>
        <taxon>Insecta</taxon>
        <taxon>Pterygota</taxon>
        <taxon>Neoptera</taxon>
        <taxon>Endopterygota</taxon>
        <taxon>Hymenoptera</taxon>
        <taxon>Apocrita</taxon>
        <taxon>Aculeata</taxon>
        <taxon>Vespoidea</taxon>
        <taxon>Vespidae</taxon>
        <taxon>Vespinae</taxon>
        <taxon>Vespula</taxon>
    </lineage>
</organism>
<accession>A0ABD2APS7</accession>